<feature type="transmembrane region" description="Helical" evidence="9">
    <location>
        <begin position="154"/>
        <end position="176"/>
    </location>
</feature>
<comment type="similarity">
    <text evidence="6 9">Belongs to the steroid 5-alpha reductase family. Polyprenal reductase subfamily.</text>
</comment>
<feature type="transmembrane region" description="Helical" evidence="9">
    <location>
        <begin position="188"/>
        <end position="207"/>
    </location>
</feature>
<comment type="function">
    <text evidence="9">Plays a key role in early steps of protein N-linked glycosylation by being involved in the conversion of polyprenol into dolichol. Acts as a polyprenal reductase that mediates the reduction of polyprenal into dolichal in a NADP-dependent mechanism. Dolichols are required for the synthesis of dolichol-linked monosaccharides and the oligosaccharide precursor used for N-glycosylation.</text>
</comment>
<dbReference type="PROSITE" id="PS50244">
    <property type="entry name" value="S5A_REDUCTASE"/>
    <property type="match status" value="1"/>
</dbReference>
<keyword evidence="9" id="KW-0521">NADP</keyword>
<dbReference type="PANTHER" id="PTHR14624">
    <property type="entry name" value="DFG10 PROTEIN"/>
    <property type="match status" value="1"/>
</dbReference>
<dbReference type="GO" id="GO:0005789">
    <property type="term" value="C:endoplasmic reticulum membrane"/>
    <property type="evidence" value="ECO:0007669"/>
    <property type="project" value="UniProtKB-SubCell"/>
</dbReference>
<keyword evidence="9" id="KW-0256">Endoplasmic reticulum</keyword>
<dbReference type="InterPro" id="IPR001104">
    <property type="entry name" value="3-oxo-5_a-steroid_4-DH_C"/>
</dbReference>
<dbReference type="PANTHER" id="PTHR14624:SF0">
    <property type="entry name" value="POLYPRENOL REDUCTASE"/>
    <property type="match status" value="1"/>
</dbReference>
<feature type="domain" description="3-oxo-5-alpha-steroid 4-dehydrogenase C-terminal" evidence="10">
    <location>
        <begin position="189"/>
        <end position="306"/>
    </location>
</feature>
<evidence type="ECO:0000256" key="3">
    <source>
        <dbReference type="ARBA" id="ARBA00022692"/>
    </source>
</evidence>
<dbReference type="VEuPathDB" id="VectorBase:PPAPM1_006853"/>
<evidence type="ECO:0000256" key="4">
    <source>
        <dbReference type="ARBA" id="ARBA00022989"/>
    </source>
</evidence>
<sequence>MWEITPMELLYCSMIASVTFLGCLVGALETHLPSFLTQTFRYGKHSLKAHRNALVDRLEVPKSFFRHFYIFALLLSGLTLYLVLRSCVAGKPPSDTLIYLLDFLCGKRRSVKGTPMATLLATGCIFLQCIRRFWETHFVQVFSRSSRINLAHYLVGYLHYFGAIVAILGHSQGFVNPSANASLAWDQLNWRVVVSGSVFLFAWWQQWCANNALAQLRKDAKGNVITETHLMPKGGFFELISSPHMFFECLMYVALVPALSGNTDWLLVMAWVISNQAQVAHFTHIWYRESFPNYPKSRKALIPGIF</sequence>
<evidence type="ECO:0000259" key="10">
    <source>
        <dbReference type="Pfam" id="PF02544"/>
    </source>
</evidence>
<dbReference type="Proteomes" id="UP000092462">
    <property type="component" value="Unassembled WGS sequence"/>
</dbReference>
<evidence type="ECO:0000313" key="12">
    <source>
        <dbReference type="Proteomes" id="UP000092462"/>
    </source>
</evidence>
<evidence type="ECO:0000256" key="6">
    <source>
        <dbReference type="ARBA" id="ARBA00046320"/>
    </source>
</evidence>
<name>A0A1B0DHX8_PHLPP</name>
<proteinExistence type="inferred from homology"/>
<organism evidence="11 12">
    <name type="scientific">Phlebotomus papatasi</name>
    <name type="common">Sandfly</name>
    <dbReference type="NCBI Taxonomy" id="29031"/>
    <lineage>
        <taxon>Eukaryota</taxon>
        <taxon>Metazoa</taxon>
        <taxon>Ecdysozoa</taxon>
        <taxon>Arthropoda</taxon>
        <taxon>Hexapoda</taxon>
        <taxon>Insecta</taxon>
        <taxon>Pterygota</taxon>
        <taxon>Neoptera</taxon>
        <taxon>Endopterygota</taxon>
        <taxon>Diptera</taxon>
        <taxon>Nematocera</taxon>
        <taxon>Psychodoidea</taxon>
        <taxon>Psychodidae</taxon>
        <taxon>Phlebotomus</taxon>
        <taxon>Phlebotomus</taxon>
    </lineage>
</organism>
<keyword evidence="5 9" id="KW-0472">Membrane</keyword>
<dbReference type="InterPro" id="IPR039698">
    <property type="entry name" value="Dfg10/SRD5A3"/>
</dbReference>
<dbReference type="AlphaFoldDB" id="A0A1B0DHX8"/>
<dbReference type="VEuPathDB" id="VectorBase:PPAI007762"/>
<feature type="transmembrane region" description="Helical" evidence="9">
    <location>
        <begin position="9"/>
        <end position="28"/>
    </location>
</feature>
<dbReference type="GO" id="GO:0003865">
    <property type="term" value="F:3-oxo-5-alpha-steroid 4-dehydrogenase activity"/>
    <property type="evidence" value="ECO:0007669"/>
    <property type="project" value="TreeGrafter"/>
</dbReference>
<dbReference type="GO" id="GO:0006488">
    <property type="term" value="P:dolichol-linked oligosaccharide biosynthetic process"/>
    <property type="evidence" value="ECO:0007669"/>
    <property type="project" value="UniProtKB-UniRule"/>
</dbReference>
<evidence type="ECO:0000256" key="9">
    <source>
        <dbReference type="RuleBase" id="RU367081"/>
    </source>
</evidence>
<keyword evidence="9" id="KW-0560">Oxidoreductase</keyword>
<protein>
    <recommendedName>
        <fullName evidence="7 9">Polyprenal reductase</fullName>
        <ecNumber evidence="2 9">1.3.1.94</ecNumber>
    </recommendedName>
</protein>
<evidence type="ECO:0000256" key="7">
    <source>
        <dbReference type="ARBA" id="ARBA00047186"/>
    </source>
</evidence>
<evidence type="ECO:0000256" key="8">
    <source>
        <dbReference type="ARBA" id="ARBA00049427"/>
    </source>
</evidence>
<evidence type="ECO:0000313" key="11">
    <source>
        <dbReference type="EnsemblMetazoa" id="PPAI007762-PA"/>
    </source>
</evidence>
<keyword evidence="12" id="KW-1185">Reference proteome</keyword>
<evidence type="ECO:0000256" key="1">
    <source>
        <dbReference type="ARBA" id="ARBA00004127"/>
    </source>
</evidence>
<evidence type="ECO:0000256" key="2">
    <source>
        <dbReference type="ARBA" id="ARBA00012522"/>
    </source>
</evidence>
<accession>A0A1B0DHX8</accession>
<dbReference type="GO" id="GO:0160198">
    <property type="term" value="F:polyprenal reductase activity"/>
    <property type="evidence" value="ECO:0007669"/>
    <property type="project" value="UniProtKB-EC"/>
</dbReference>
<feature type="transmembrane region" description="Helical" evidence="9">
    <location>
        <begin position="64"/>
        <end position="84"/>
    </location>
</feature>
<comment type="pathway">
    <text evidence="9">Protein modification; protein glycosylation.</text>
</comment>
<dbReference type="Pfam" id="PF02544">
    <property type="entry name" value="Steroid_dh"/>
    <property type="match status" value="1"/>
</dbReference>
<dbReference type="GO" id="GO:0016095">
    <property type="term" value="P:polyprenol catabolic process"/>
    <property type="evidence" value="ECO:0007669"/>
    <property type="project" value="UniProtKB-UniRule"/>
</dbReference>
<comment type="subcellular location">
    <subcellularLocation>
        <location evidence="1">Endomembrane system</location>
        <topology evidence="1">Multi-pass membrane protein</topology>
    </subcellularLocation>
    <subcellularLocation>
        <location evidence="9">Endoplasmic reticulum membrane</location>
    </subcellularLocation>
</comment>
<reference evidence="11" key="1">
    <citation type="submission" date="2022-08" db="UniProtKB">
        <authorList>
            <consortium name="EnsemblMetazoa"/>
        </authorList>
    </citation>
    <scope>IDENTIFICATION</scope>
    <source>
        <strain evidence="11">Israel</strain>
    </source>
</reference>
<dbReference type="EMBL" id="AJVK01061737">
    <property type="status" value="NOT_ANNOTATED_CDS"/>
    <property type="molecule type" value="Genomic_DNA"/>
</dbReference>
<dbReference type="GO" id="GO:0102389">
    <property type="term" value="F:polyprenol reductase activity"/>
    <property type="evidence" value="ECO:0007669"/>
    <property type="project" value="UniProtKB-UniRule"/>
</dbReference>
<keyword evidence="3 9" id="KW-0812">Transmembrane</keyword>
<dbReference type="EnsemblMetazoa" id="PPAI007762-RA">
    <property type="protein sequence ID" value="PPAI007762-PA"/>
    <property type="gene ID" value="PPAI007762"/>
</dbReference>
<comment type="catalytic activity">
    <reaction evidence="8 9">
        <text>a di-trans,poly-cis-dolichal + NADP(+) = a di-trans,poly-cis-polyprenal + NADPH + H(+)</text>
        <dbReference type="Rhea" id="RHEA:80727"/>
        <dbReference type="Rhea" id="RHEA-COMP:19536"/>
        <dbReference type="Rhea" id="RHEA-COMP:19537"/>
        <dbReference type="ChEBI" id="CHEBI:15378"/>
        <dbReference type="ChEBI" id="CHEBI:57783"/>
        <dbReference type="ChEBI" id="CHEBI:58349"/>
        <dbReference type="ChEBI" id="CHEBI:231623"/>
        <dbReference type="ChEBI" id="CHEBI:231637"/>
        <dbReference type="EC" id="1.3.1.94"/>
    </reaction>
    <physiologicalReaction direction="right-to-left" evidence="8 9">
        <dbReference type="Rhea" id="RHEA:80729"/>
    </physiologicalReaction>
</comment>
<dbReference type="EC" id="1.3.1.94" evidence="2 9"/>
<evidence type="ECO:0000256" key="5">
    <source>
        <dbReference type="ARBA" id="ARBA00023136"/>
    </source>
</evidence>
<keyword evidence="4 9" id="KW-1133">Transmembrane helix</keyword>